<evidence type="ECO:0000313" key="9">
    <source>
        <dbReference type="EMBL" id="MBX8643186.1"/>
    </source>
</evidence>
<dbReference type="InterPro" id="IPR015422">
    <property type="entry name" value="PyrdxlP-dep_Trfase_small"/>
</dbReference>
<keyword evidence="5 7" id="KW-0808">Transferase</keyword>
<evidence type="ECO:0000313" key="10">
    <source>
        <dbReference type="Proteomes" id="UP000750197"/>
    </source>
</evidence>
<dbReference type="PANTHER" id="PTHR46383:SF1">
    <property type="entry name" value="ASPARTATE AMINOTRANSFERASE"/>
    <property type="match status" value="1"/>
</dbReference>
<dbReference type="AlphaFoldDB" id="A0A8J7YQ94"/>
<dbReference type="FunFam" id="3.40.640.10:FF:000033">
    <property type="entry name" value="Aspartate aminotransferase"/>
    <property type="match status" value="1"/>
</dbReference>
<keyword evidence="4 7" id="KW-0032">Aminotransferase</keyword>
<accession>A0A8J7YQ94</accession>
<comment type="subunit">
    <text evidence="3">Homodimer.</text>
</comment>
<dbReference type="PROSITE" id="PS00105">
    <property type="entry name" value="AA_TRANSFER_CLASS_1"/>
    <property type="match status" value="1"/>
</dbReference>
<evidence type="ECO:0000256" key="7">
    <source>
        <dbReference type="RuleBase" id="RU000481"/>
    </source>
</evidence>
<comment type="caution">
    <text evidence="9">The sequence shown here is derived from an EMBL/GenBank/DDBJ whole genome shotgun (WGS) entry which is preliminary data.</text>
</comment>
<dbReference type="InterPro" id="IPR004839">
    <property type="entry name" value="Aminotransferase_I/II_large"/>
</dbReference>
<dbReference type="GO" id="GO:0008483">
    <property type="term" value="F:transaminase activity"/>
    <property type="evidence" value="ECO:0007669"/>
    <property type="project" value="UniProtKB-KW"/>
</dbReference>
<dbReference type="Proteomes" id="UP000750197">
    <property type="component" value="Unassembled WGS sequence"/>
</dbReference>
<comment type="cofactor">
    <cofactor evidence="1 7">
        <name>pyridoxal 5'-phosphate</name>
        <dbReference type="ChEBI" id="CHEBI:597326"/>
    </cofactor>
</comment>
<evidence type="ECO:0000256" key="3">
    <source>
        <dbReference type="ARBA" id="ARBA00011738"/>
    </source>
</evidence>
<comment type="similarity">
    <text evidence="2 7">Belongs to the class-I pyridoxal-phosphate-dependent aminotransferase family.</text>
</comment>
<dbReference type="GO" id="GO:0030170">
    <property type="term" value="F:pyridoxal phosphate binding"/>
    <property type="evidence" value="ECO:0007669"/>
    <property type="project" value="InterPro"/>
</dbReference>
<dbReference type="PANTHER" id="PTHR46383">
    <property type="entry name" value="ASPARTATE AMINOTRANSFERASE"/>
    <property type="match status" value="1"/>
</dbReference>
<evidence type="ECO:0000256" key="4">
    <source>
        <dbReference type="ARBA" id="ARBA00022576"/>
    </source>
</evidence>
<dbReference type="Pfam" id="PF00155">
    <property type="entry name" value="Aminotran_1_2"/>
    <property type="match status" value="1"/>
</dbReference>
<sequence>MMPGRMEAVAESGTVKVADKVKELRSKGIEIISFSIGEPDFPTPGHIVEAGIEALKSGFTKYTPSAGIPELREAIAAKLRDENHIDAGANEIIVTPTKQALFMTILALVERGSEVIMPDPAWVSYDPMVRIAEGRPVPVRADEETGFRLTPELVAEKITEKTRMIVMNSPSNPTGAVAEREDVKGICDLAEDHNIIILSDEIYEKIIYDAQNYSPASFPGMKERVVTVNGFSKTYSMTGWRLGYLHADRKLIGDIQKIQTHSITCATSFVQKAGIAALKGPKEPAEAMVAEFRKRRDYVVGRIGEIDSLSVVKPRGAFYVFPRYHGSMNSEEMGEYLLEKAHVAVTPGSSFGRFGEKHFRISYATDMESLKRGMDGIAEALESVPR</sequence>
<dbReference type="InterPro" id="IPR015421">
    <property type="entry name" value="PyrdxlP-dep_Trfase_major"/>
</dbReference>
<dbReference type="EC" id="2.6.1.-" evidence="7"/>
<dbReference type="CDD" id="cd00609">
    <property type="entry name" value="AAT_like"/>
    <property type="match status" value="1"/>
</dbReference>
<dbReference type="InterPro" id="IPR015424">
    <property type="entry name" value="PyrdxlP-dep_Trfase"/>
</dbReference>
<gene>
    <name evidence="9" type="ORF">KIY12_00410</name>
</gene>
<dbReference type="InterPro" id="IPR004838">
    <property type="entry name" value="NHTrfase_class1_PyrdxlP-BS"/>
</dbReference>
<dbReference type="EMBL" id="JAHEAC010000001">
    <property type="protein sequence ID" value="MBX8643186.1"/>
    <property type="molecule type" value="Genomic_DNA"/>
</dbReference>
<keyword evidence="6" id="KW-0663">Pyridoxal phosphate</keyword>
<dbReference type="InterPro" id="IPR050596">
    <property type="entry name" value="AspAT/PAT-like"/>
</dbReference>
<dbReference type="SUPFAM" id="SSF53383">
    <property type="entry name" value="PLP-dependent transferases"/>
    <property type="match status" value="1"/>
</dbReference>
<dbReference type="Gene3D" id="3.40.640.10">
    <property type="entry name" value="Type I PLP-dependent aspartate aminotransferase-like (Major domain)"/>
    <property type="match status" value="1"/>
</dbReference>
<evidence type="ECO:0000256" key="6">
    <source>
        <dbReference type="ARBA" id="ARBA00022898"/>
    </source>
</evidence>
<protein>
    <recommendedName>
        <fullName evidence="7">Aminotransferase</fullName>
        <ecNumber evidence="7">2.6.1.-</ecNumber>
    </recommendedName>
</protein>
<evidence type="ECO:0000256" key="2">
    <source>
        <dbReference type="ARBA" id="ARBA00007441"/>
    </source>
</evidence>
<evidence type="ECO:0000259" key="8">
    <source>
        <dbReference type="Pfam" id="PF00155"/>
    </source>
</evidence>
<organism evidence="9 10">
    <name type="scientific">Candidatus Sysuiplasma superficiale</name>
    <dbReference type="NCBI Taxonomy" id="2823368"/>
    <lineage>
        <taxon>Archaea</taxon>
        <taxon>Methanobacteriati</taxon>
        <taxon>Thermoplasmatota</taxon>
        <taxon>Thermoplasmata</taxon>
        <taxon>Candidatus Sysuiplasmatales</taxon>
        <taxon>Candidatus Sysuiplasmataceae</taxon>
        <taxon>Candidatus Sysuiplasma</taxon>
    </lineage>
</organism>
<name>A0A8J7YQ94_9ARCH</name>
<dbReference type="GO" id="GO:0006520">
    <property type="term" value="P:amino acid metabolic process"/>
    <property type="evidence" value="ECO:0007669"/>
    <property type="project" value="InterPro"/>
</dbReference>
<dbReference type="Gene3D" id="3.90.1150.10">
    <property type="entry name" value="Aspartate Aminotransferase, domain 1"/>
    <property type="match status" value="1"/>
</dbReference>
<evidence type="ECO:0000256" key="1">
    <source>
        <dbReference type="ARBA" id="ARBA00001933"/>
    </source>
</evidence>
<evidence type="ECO:0000256" key="5">
    <source>
        <dbReference type="ARBA" id="ARBA00022679"/>
    </source>
</evidence>
<feature type="domain" description="Aminotransferase class I/classII large" evidence="8">
    <location>
        <begin position="30"/>
        <end position="376"/>
    </location>
</feature>
<reference evidence="9" key="1">
    <citation type="submission" date="2021-05" db="EMBL/GenBank/DDBJ databases">
        <title>Genomic insights into ecological role and evolution of a novel Thermoplasmata order Candidatus Sysuiplasmatales.</title>
        <authorList>
            <person name="Yuan Y."/>
        </authorList>
    </citation>
    <scope>NUCLEOTIDE SEQUENCE</scope>
    <source>
        <strain evidence="9">TUT19-bin139</strain>
    </source>
</reference>
<proteinExistence type="inferred from homology"/>